<protein>
    <submittedName>
        <fullName evidence="11">CoB--CoM heterodisulfide reductase iron-sulfur subunit A family protein</fullName>
    </submittedName>
</protein>
<evidence type="ECO:0000256" key="2">
    <source>
        <dbReference type="ARBA" id="ARBA00006561"/>
    </source>
</evidence>
<accession>A0A3A4N2N2</accession>
<comment type="cofactor">
    <cofactor evidence="1">
        <name>FAD</name>
        <dbReference type="ChEBI" id="CHEBI:57692"/>
    </cofactor>
</comment>
<organism evidence="11 12">
    <name type="scientific">Abyssobacteria bacterium (strain SURF_5)</name>
    <dbReference type="NCBI Taxonomy" id="2093360"/>
    <lineage>
        <taxon>Bacteria</taxon>
        <taxon>Pseudomonadati</taxon>
        <taxon>Candidatus Hydrogenedentota</taxon>
        <taxon>Candidatus Abyssobacteria</taxon>
    </lineage>
</organism>
<comment type="caution">
    <text evidence="11">The sequence shown here is derived from an EMBL/GenBank/DDBJ whole genome shotgun (WGS) entry which is preliminary data.</text>
</comment>
<feature type="domain" description="4Fe-4S ferredoxin-type" evidence="10">
    <location>
        <begin position="111"/>
        <end position="141"/>
    </location>
</feature>
<dbReference type="InterPro" id="IPR036188">
    <property type="entry name" value="FAD/NAD-bd_sf"/>
</dbReference>
<keyword evidence="9" id="KW-0411">Iron-sulfur</keyword>
<dbReference type="SUPFAM" id="SSF54862">
    <property type="entry name" value="4Fe-4S ferredoxins"/>
    <property type="match status" value="1"/>
</dbReference>
<evidence type="ECO:0000313" key="11">
    <source>
        <dbReference type="EMBL" id="RJP14029.1"/>
    </source>
</evidence>
<feature type="domain" description="4Fe-4S ferredoxin-type" evidence="10">
    <location>
        <begin position="975"/>
        <end position="1004"/>
    </location>
</feature>
<dbReference type="Pfam" id="PF00037">
    <property type="entry name" value="Fer4"/>
    <property type="match status" value="1"/>
</dbReference>
<dbReference type="InterPro" id="IPR039650">
    <property type="entry name" value="HdrA-like"/>
</dbReference>
<dbReference type="Pfam" id="PF12831">
    <property type="entry name" value="FAD_oxidored"/>
    <property type="match status" value="1"/>
</dbReference>
<evidence type="ECO:0000256" key="1">
    <source>
        <dbReference type="ARBA" id="ARBA00001974"/>
    </source>
</evidence>
<evidence type="ECO:0000256" key="5">
    <source>
        <dbReference type="ARBA" id="ARBA00022723"/>
    </source>
</evidence>
<evidence type="ECO:0000256" key="7">
    <source>
        <dbReference type="ARBA" id="ARBA00023002"/>
    </source>
</evidence>
<keyword evidence="4" id="KW-0285">Flavoprotein</keyword>
<comment type="similarity">
    <text evidence="2">Belongs to the HdrA family.</text>
</comment>
<dbReference type="SUPFAM" id="SSF51905">
    <property type="entry name" value="FAD/NAD(P)-binding domain"/>
    <property type="match status" value="2"/>
</dbReference>
<dbReference type="GO" id="GO:0046872">
    <property type="term" value="F:metal ion binding"/>
    <property type="evidence" value="ECO:0007669"/>
    <property type="project" value="UniProtKB-KW"/>
</dbReference>
<keyword evidence="5" id="KW-0479">Metal-binding</keyword>
<dbReference type="InterPro" id="IPR017900">
    <property type="entry name" value="4Fe4S_Fe_S_CS"/>
</dbReference>
<name>A0A3A4N2N2_ABYX5</name>
<proteinExistence type="inferred from homology"/>
<dbReference type="AlphaFoldDB" id="A0A3A4N2N2"/>
<keyword evidence="6" id="KW-0274">FAD</keyword>
<feature type="domain" description="4Fe-4S ferredoxin-type" evidence="10">
    <location>
        <begin position="944"/>
        <end position="973"/>
    </location>
</feature>
<dbReference type="PROSITE" id="PS00198">
    <property type="entry name" value="4FE4S_FER_1"/>
    <property type="match status" value="2"/>
</dbReference>
<dbReference type="Gene3D" id="3.50.50.60">
    <property type="entry name" value="FAD/NAD(P)-binding domain"/>
    <property type="match status" value="2"/>
</dbReference>
<dbReference type="PROSITE" id="PS51379">
    <property type="entry name" value="4FE4S_FER_2"/>
    <property type="match status" value="4"/>
</dbReference>
<evidence type="ECO:0000256" key="4">
    <source>
        <dbReference type="ARBA" id="ARBA00022630"/>
    </source>
</evidence>
<reference evidence="11 12" key="1">
    <citation type="journal article" date="2017" name="ISME J.">
        <title>Energy and carbon metabolisms in a deep terrestrial subsurface fluid microbial community.</title>
        <authorList>
            <person name="Momper L."/>
            <person name="Jungbluth S.P."/>
            <person name="Lee M.D."/>
            <person name="Amend J.P."/>
        </authorList>
    </citation>
    <scope>NUCLEOTIDE SEQUENCE [LARGE SCALE GENOMIC DNA]</scope>
    <source>
        <strain evidence="11">SURF_5</strain>
    </source>
</reference>
<dbReference type="InterPro" id="IPR017896">
    <property type="entry name" value="4Fe4S_Fe-S-bd"/>
</dbReference>
<evidence type="ECO:0000256" key="8">
    <source>
        <dbReference type="ARBA" id="ARBA00023004"/>
    </source>
</evidence>
<dbReference type="PANTHER" id="PTHR43498:SF1">
    <property type="entry name" value="COB--COM HETERODISULFIDE REDUCTASE IRON-SULFUR SUBUNIT A"/>
    <property type="match status" value="1"/>
</dbReference>
<evidence type="ECO:0000313" key="12">
    <source>
        <dbReference type="Proteomes" id="UP000265882"/>
    </source>
</evidence>
<keyword evidence="8" id="KW-0408">Iron</keyword>
<keyword evidence="3" id="KW-0004">4Fe-4S</keyword>
<dbReference type="PANTHER" id="PTHR43498">
    <property type="entry name" value="FERREDOXIN:COB-COM HETERODISULFIDE REDUCTASE SUBUNIT A"/>
    <property type="match status" value="1"/>
</dbReference>
<evidence type="ECO:0000256" key="3">
    <source>
        <dbReference type="ARBA" id="ARBA00022485"/>
    </source>
</evidence>
<dbReference type="Proteomes" id="UP000265882">
    <property type="component" value="Unassembled WGS sequence"/>
</dbReference>
<dbReference type="EMBL" id="QZKU01000145">
    <property type="protein sequence ID" value="RJP14029.1"/>
    <property type="molecule type" value="Genomic_DNA"/>
</dbReference>
<evidence type="ECO:0000256" key="9">
    <source>
        <dbReference type="ARBA" id="ARBA00023014"/>
    </source>
</evidence>
<dbReference type="GO" id="GO:0016491">
    <property type="term" value="F:oxidoreductase activity"/>
    <property type="evidence" value="ECO:0007669"/>
    <property type="project" value="UniProtKB-KW"/>
</dbReference>
<dbReference type="Gene3D" id="3.30.70.20">
    <property type="match status" value="2"/>
</dbReference>
<sequence length="1033" mass="112857">MTEENAVGTVLVVGAGIAGIKSALELAETGYKVILTDNSPSVGGILQKLDHQFPTDHCGMCRMLPLVGREHASQHCMRKSLFHDNIEILPFTEITSVKGDAGAYTVELLRRARHVNTDICNGLGKCIDVCPVEAPDEFNQGLTRRKAIYKPVPHNVPQMLLIDMQACTRCGECVKACPVNAIDLEAQDEASLVEVNAIILAAGATLYDPATDDDAKAYAVSPDVVSSLAFERILSGSGLYDGTIRRPSDGKPAKRIAWIQCVGSRNRRKGRDYCSSICCMFALKEAVLAHEKGGPDTETTIFYMDMRTFGKEFYQYRERAEREYGVRLVRCRVQSVLREADGSLLVRYLDQKTGEFVEDSYDMVVLSTGQAPFEDHRRLAELLGLDRAPSGLLPLLDFEKVKLVKPGIFICGSLMGLTDISEAITSGIAAAGETSKMLLASGIKRLEDEPAPERPVDKQAPLVSVVLCSCKGVKAPEGLDLEPLISTIKKYPGVGEAHLVEALCREEGEQELKEILEQTKCNRLIIGACLPYVYRQRFRKLAQTAGFNPALVEIFDLLSAARHGLPETNGTDWVQLALEEMSALLEKLKLAQALHSHALPIHQTALVVGGGVAGMRAALSLADRGIKTHLVEKSDRLGGHAANGLHYTIDGLDPAGLVSELNRKIEEQRNLTVHLNSEIIGSKGALGRFTTEIRSSDSNQKLEHGAVIIATGGHEAKTTEYAYGQSERVVTQVELEERLTAGELDAATLENVVMIQCVGSREKGAREYCSRICCAAALKNAFKILEKNPAARIYILNRDMMTYGFLEKYYTRARGEGIMFINYELDQKPQVEIVDDKPLVKFTDPVLQMPLEVTADLLALATGIQPPSSNEQLAQSFGLPLTSEGFFQEADSKWRPVEFKKLGVFLAGTAHSPLPLNESLMQAEAAAQKAYAHISRRTIQTARAVSKVHDAICARCQICVEICPYNARAFDPEQNCIVVDSAACQACGLCAVACPNKAAEVQGWSEKQTLAIIDAKLRSTGHSRRRAGKEVTT</sequence>
<evidence type="ECO:0000259" key="10">
    <source>
        <dbReference type="PROSITE" id="PS51379"/>
    </source>
</evidence>
<feature type="domain" description="4Fe-4S ferredoxin-type" evidence="10">
    <location>
        <begin position="158"/>
        <end position="187"/>
    </location>
</feature>
<dbReference type="Pfam" id="PF00890">
    <property type="entry name" value="FAD_binding_2"/>
    <property type="match status" value="1"/>
</dbReference>
<keyword evidence="7" id="KW-0560">Oxidoreductase</keyword>
<dbReference type="InterPro" id="IPR003953">
    <property type="entry name" value="FAD-dep_OxRdtase_2_FAD-bd"/>
</dbReference>
<gene>
    <name evidence="11" type="ORF">C4520_22005</name>
</gene>
<evidence type="ECO:0000256" key="6">
    <source>
        <dbReference type="ARBA" id="ARBA00022827"/>
    </source>
</evidence>
<dbReference type="GO" id="GO:0051539">
    <property type="term" value="F:4 iron, 4 sulfur cluster binding"/>
    <property type="evidence" value="ECO:0007669"/>
    <property type="project" value="UniProtKB-KW"/>
</dbReference>